<dbReference type="InterPro" id="IPR003423">
    <property type="entry name" value="OMP_efflux"/>
</dbReference>
<dbReference type="Gene3D" id="1.20.1600.10">
    <property type="entry name" value="Outer membrane efflux proteins (OEP)"/>
    <property type="match status" value="1"/>
</dbReference>
<keyword evidence="2" id="KW-0564">Palmitate</keyword>
<comment type="subcellular location">
    <subcellularLocation>
        <location evidence="2">Cell membrane</location>
        <topology evidence="2">Lipid-anchor</topology>
    </subcellularLocation>
</comment>
<evidence type="ECO:0000313" key="3">
    <source>
        <dbReference type="EMBL" id="MCO6024834.1"/>
    </source>
</evidence>
<keyword evidence="2" id="KW-0472">Membrane</keyword>
<organism evidence="3 4">
    <name type="scientific">Segatella cerevisiae</name>
    <dbReference type="NCBI Taxonomy" id="2053716"/>
    <lineage>
        <taxon>Bacteria</taxon>
        <taxon>Pseudomonadati</taxon>
        <taxon>Bacteroidota</taxon>
        <taxon>Bacteroidia</taxon>
        <taxon>Bacteroidales</taxon>
        <taxon>Prevotellaceae</taxon>
        <taxon>Segatella</taxon>
    </lineage>
</organism>
<dbReference type="SUPFAM" id="SSF56954">
    <property type="entry name" value="Outer membrane efflux proteins (OEP)"/>
    <property type="match status" value="1"/>
</dbReference>
<accession>A0ABT1BUS0</accession>
<dbReference type="Pfam" id="PF02321">
    <property type="entry name" value="OEP"/>
    <property type="match status" value="2"/>
</dbReference>
<keyword evidence="2" id="KW-0812">Transmembrane</keyword>
<reference evidence="3 4" key="1">
    <citation type="submission" date="2022-06" db="EMBL/GenBank/DDBJ databases">
        <title>A taxonomic note on the genus Prevotella: Description of four novel genera and emended description of the genera Hallella and Xylanibacter.</title>
        <authorList>
            <person name="Hitch T.C.A."/>
        </authorList>
    </citation>
    <scope>NUCLEOTIDE SEQUENCE [LARGE SCALE GENOMIC DNA]</scope>
    <source>
        <strain evidence="3 4">DSM 100619</strain>
    </source>
</reference>
<proteinExistence type="inferred from homology"/>
<dbReference type="PROSITE" id="PS51257">
    <property type="entry name" value="PROKAR_LIPOPROTEIN"/>
    <property type="match status" value="1"/>
</dbReference>
<dbReference type="InterPro" id="IPR010131">
    <property type="entry name" value="MdtP/NodT-like"/>
</dbReference>
<gene>
    <name evidence="3" type="ORF">NG821_03070</name>
</gene>
<evidence type="ECO:0000256" key="2">
    <source>
        <dbReference type="RuleBase" id="RU362097"/>
    </source>
</evidence>
<comment type="caution">
    <text evidence="3">The sequence shown here is derived from an EMBL/GenBank/DDBJ whole genome shotgun (WGS) entry which is preliminary data.</text>
</comment>
<comment type="similarity">
    <text evidence="1 2">Belongs to the outer membrane factor (OMF) (TC 1.B.17) family.</text>
</comment>
<name>A0ABT1BUS0_9BACT</name>
<keyword evidence="2" id="KW-1134">Transmembrane beta strand</keyword>
<keyword evidence="4" id="KW-1185">Reference proteome</keyword>
<dbReference type="RefSeq" id="WP_252760198.1">
    <property type="nucleotide sequence ID" value="NZ_JAMXLY010000007.1"/>
</dbReference>
<sequence>MKKPNIIVIGFAALALTGCKSLYGTYERPGVNTKSLFRDSASVADTLAVKDTSNFGNLPWRSVFTDPLLQDLIEKGLRNNPNLLNAAINVQVAETQLKSAKLAFLPGFSFTPKGTISSWDGNRANKIYSLPVNASWDADIFGTLTASKRSAQMALLQRKDYQVGVQTQLIENIANLYYTLEMLDKQVKMVDDMAGLTKSTWDIMKSEKELGRVRSTGVESAEANYYSVLTQKTDLLRQIRETENSLSILLGEPAHSIPRGKLDQESLPSEFSMGVGIQLLRNRADVHANEMALAGCFYNIEEARSRFYPALNISASGAFTNNGGLGITNPGKLLLSAVGALTQPIFMKGQLVAGLKVAKDQYQVAYNDWQNSILKAGSEVSNALVLYNSSAEKSAIETKQIDVLKKNVEDTRALMGQSNTTYLEVIQAQSSLLNVELSKVADDFYKMQAVVNLYSALGGGSNGLYAANEQAEAQSAAAAKTAKSVHSSSVKR</sequence>
<dbReference type="PANTHER" id="PTHR30203">
    <property type="entry name" value="OUTER MEMBRANE CATION EFFLUX PROTEIN"/>
    <property type="match status" value="1"/>
</dbReference>
<evidence type="ECO:0000256" key="1">
    <source>
        <dbReference type="ARBA" id="ARBA00007613"/>
    </source>
</evidence>
<keyword evidence="2" id="KW-0449">Lipoprotein</keyword>
<dbReference type="EMBL" id="JAMXLY010000007">
    <property type="protein sequence ID" value="MCO6024834.1"/>
    <property type="molecule type" value="Genomic_DNA"/>
</dbReference>
<dbReference type="Proteomes" id="UP001204015">
    <property type="component" value="Unassembled WGS sequence"/>
</dbReference>
<dbReference type="NCBIfam" id="TIGR01845">
    <property type="entry name" value="outer_NodT"/>
    <property type="match status" value="1"/>
</dbReference>
<dbReference type="PANTHER" id="PTHR30203:SF33">
    <property type="entry name" value="BLR4455 PROTEIN"/>
    <property type="match status" value="1"/>
</dbReference>
<protein>
    <submittedName>
        <fullName evidence="3">Efflux transporter outer membrane subunit</fullName>
    </submittedName>
</protein>
<dbReference type="Gene3D" id="2.20.200.10">
    <property type="entry name" value="Outer membrane efflux proteins (OEP)"/>
    <property type="match status" value="1"/>
</dbReference>
<evidence type="ECO:0000313" key="4">
    <source>
        <dbReference type="Proteomes" id="UP001204015"/>
    </source>
</evidence>